<dbReference type="EMBL" id="CP007514">
    <property type="protein sequence ID" value="AHY45398.1"/>
    <property type="molecule type" value="Genomic_DNA"/>
</dbReference>
<sequence length="312" mass="33429">MKVFRAGQLGRNVERPPGRESGGRSRDEQHRTARRREERARPGALPRTESVPRERRLPVLPLLLLAVLAVLVVLAWPFGGQRVVLLGSDARADEASRSDTVVVAKGGGGMLAVPRDTLVTIPGVGEGKINAALATGGPELATETLSDLTGEPVGYYVVLDFGGVEEIVDALGGITINVEEPIDYGLEGTPVSIPAGEQTLSGEEALGYVRYRGTPTADIGRIERQQRFLQALASEATSPTKLPRLPGTALAVWRNVETNMNPVRAAFFAARVGVFGIGETEIYPGTPQYIDGISYWVPDREAGERVVQETIG</sequence>
<evidence type="ECO:0000313" key="5">
    <source>
        <dbReference type="EMBL" id="AHY45398.1"/>
    </source>
</evidence>
<dbReference type="InterPro" id="IPR050922">
    <property type="entry name" value="LytR/CpsA/Psr_CW_biosynth"/>
</dbReference>
<dbReference type="InterPro" id="IPR004474">
    <property type="entry name" value="LytR_CpsA_psr"/>
</dbReference>
<dbReference type="Gene3D" id="3.40.630.190">
    <property type="entry name" value="LCP protein"/>
    <property type="match status" value="1"/>
</dbReference>
<dbReference type="Proteomes" id="UP000025229">
    <property type="component" value="Chromosome"/>
</dbReference>
<evidence type="ECO:0000259" key="4">
    <source>
        <dbReference type="Pfam" id="PF03816"/>
    </source>
</evidence>
<feature type="region of interest" description="Disordered" evidence="2">
    <location>
        <begin position="1"/>
        <end position="50"/>
    </location>
</feature>
<dbReference type="Pfam" id="PF03816">
    <property type="entry name" value="LytR_cpsA_psr"/>
    <property type="match status" value="1"/>
</dbReference>
<evidence type="ECO:0000256" key="1">
    <source>
        <dbReference type="ARBA" id="ARBA00006068"/>
    </source>
</evidence>
<reference evidence="5 6" key="1">
    <citation type="submission" date="2014-03" db="EMBL/GenBank/DDBJ databases">
        <title>Complete genome sequence of the Radio-Resistant Rubrobacter radiotolerans RSPS-4.</title>
        <authorList>
            <person name="Egas C.C."/>
            <person name="Barroso C.C."/>
            <person name="Froufe H.J.C."/>
            <person name="Pacheco J.J."/>
            <person name="Albuquerque L.L."/>
            <person name="da Costa M.M.S."/>
        </authorList>
    </citation>
    <scope>NUCLEOTIDE SEQUENCE [LARGE SCALE GENOMIC DNA]</scope>
    <source>
        <strain evidence="5 6">RSPS-4</strain>
    </source>
</reference>
<dbReference type="STRING" id="42256.RradSPS_0115"/>
<dbReference type="HOGENOM" id="CLU_891056_0_0_11"/>
<evidence type="ECO:0000256" key="3">
    <source>
        <dbReference type="SAM" id="Phobius"/>
    </source>
</evidence>
<comment type="similarity">
    <text evidence="1">Belongs to the LytR/CpsA/Psr (LCP) family.</text>
</comment>
<dbReference type="NCBIfam" id="TIGR00350">
    <property type="entry name" value="lytR_cpsA_psr"/>
    <property type="match status" value="1"/>
</dbReference>
<gene>
    <name evidence="5" type="ORF">RradSPS_0115</name>
</gene>
<dbReference type="PANTHER" id="PTHR33392">
    <property type="entry name" value="POLYISOPRENYL-TEICHOIC ACID--PEPTIDOGLYCAN TEICHOIC ACID TRANSFERASE TAGU"/>
    <property type="match status" value="1"/>
</dbReference>
<proteinExistence type="inferred from homology"/>
<organism evidence="5 6">
    <name type="scientific">Rubrobacter radiotolerans</name>
    <name type="common">Arthrobacter radiotolerans</name>
    <dbReference type="NCBI Taxonomy" id="42256"/>
    <lineage>
        <taxon>Bacteria</taxon>
        <taxon>Bacillati</taxon>
        <taxon>Actinomycetota</taxon>
        <taxon>Rubrobacteria</taxon>
        <taxon>Rubrobacterales</taxon>
        <taxon>Rubrobacteraceae</taxon>
        <taxon>Rubrobacter</taxon>
    </lineage>
</organism>
<feature type="domain" description="Cell envelope-related transcriptional attenuator" evidence="4">
    <location>
        <begin position="109"/>
        <end position="236"/>
    </location>
</feature>
<name>A0A023WZ78_RUBRA</name>
<dbReference type="AlphaFoldDB" id="A0A023WZ78"/>
<keyword evidence="3" id="KW-0472">Membrane</keyword>
<keyword evidence="6" id="KW-1185">Reference proteome</keyword>
<protein>
    <submittedName>
        <fullName evidence="5">Cell envelope-related function transcriptional attenuator common domain</fullName>
    </submittedName>
</protein>
<dbReference type="eggNOG" id="COG1316">
    <property type="taxonomic scope" value="Bacteria"/>
</dbReference>
<dbReference type="KEGG" id="rrd:RradSPS_0115"/>
<keyword evidence="3" id="KW-0812">Transmembrane</keyword>
<keyword evidence="3" id="KW-1133">Transmembrane helix</keyword>
<evidence type="ECO:0000256" key="2">
    <source>
        <dbReference type="SAM" id="MobiDB-lite"/>
    </source>
</evidence>
<evidence type="ECO:0000313" key="6">
    <source>
        <dbReference type="Proteomes" id="UP000025229"/>
    </source>
</evidence>
<dbReference type="PANTHER" id="PTHR33392:SF6">
    <property type="entry name" value="POLYISOPRENYL-TEICHOIC ACID--PEPTIDOGLYCAN TEICHOIC ACID TRANSFERASE TAGU"/>
    <property type="match status" value="1"/>
</dbReference>
<feature type="transmembrane region" description="Helical" evidence="3">
    <location>
        <begin position="57"/>
        <end position="78"/>
    </location>
</feature>
<accession>A0A023WZ78</accession>
<feature type="compositionally biased region" description="Basic and acidic residues" evidence="2">
    <location>
        <begin position="12"/>
        <end position="41"/>
    </location>
</feature>